<name>A0A0H5QL37_9ZZZZ</name>
<protein>
    <submittedName>
        <fullName evidence="1">Uncharacterized protein</fullName>
    </submittedName>
</protein>
<dbReference type="EMBL" id="LN853691">
    <property type="protein sequence ID" value="CRY96492.1"/>
    <property type="molecule type" value="Genomic_DNA"/>
</dbReference>
<reference evidence="1" key="1">
    <citation type="submission" date="2015-06" db="EMBL/GenBank/DDBJ databases">
        <authorList>
            <person name="Joergensen T."/>
        </authorList>
    </citation>
    <scope>NUCLEOTIDE SEQUENCE</scope>
    <source>
        <strain evidence="1">RGFK1110</strain>
    </source>
</reference>
<accession>A0A0H5QL37</accession>
<sequence>MPIVDARVVIVWATASGSSINTADIQFDDAVLDYDAAAEAVGTAIEDSFLLQLTDNLRLAEVKVGDDVVGGSYQSNTFGGTPGAGTNPSVAFGFTKQVGSGRNGRWYVPGVAEAFVDDKGRLTTAAVDALNGNLVTMLADLATAGVTLTVKQKLGNYQPVAAMSCRNFVTLQRRRLDRARG</sequence>
<dbReference type="AlphaFoldDB" id="A0A0H5QL37"/>
<evidence type="ECO:0000313" key="1">
    <source>
        <dbReference type="EMBL" id="CRY96492.1"/>
    </source>
</evidence>
<reference evidence="1" key="2">
    <citation type="submission" date="2015-07" db="EMBL/GenBank/DDBJ databases">
        <title>Plasmids, circular viruses and viroids from rat gut.</title>
        <authorList>
            <person name="Jorgensen T.J."/>
            <person name="Hansen M.A."/>
            <person name="Xu Z."/>
            <person name="Tabak M.A."/>
            <person name="Sorensen S.J."/>
            <person name="Hansen L.H."/>
        </authorList>
    </citation>
    <scope>NUCLEOTIDE SEQUENCE</scope>
    <source>
        <strain evidence="1">RGFK1110</strain>
    </source>
</reference>
<organism evidence="1">
    <name type="scientific">uncultured prokaryote</name>
    <dbReference type="NCBI Taxonomy" id="198431"/>
    <lineage>
        <taxon>unclassified sequences</taxon>
        <taxon>environmental samples</taxon>
    </lineage>
</organism>
<proteinExistence type="predicted"/>